<feature type="coiled-coil region" evidence="1">
    <location>
        <begin position="77"/>
        <end position="133"/>
    </location>
</feature>
<reference evidence="2 3" key="1">
    <citation type="submission" date="2019-09" db="EMBL/GenBank/DDBJ databases">
        <title>YIM 48816 draft genome.</title>
        <authorList>
            <person name="Jiang L."/>
        </authorList>
    </citation>
    <scope>NUCLEOTIDE SEQUENCE [LARGE SCALE GENOMIC DNA]</scope>
    <source>
        <strain evidence="2 3">YIM 48816</strain>
    </source>
</reference>
<keyword evidence="3" id="KW-1185">Reference proteome</keyword>
<name>A0A6L3SSX8_9HYPH</name>
<evidence type="ECO:0000313" key="3">
    <source>
        <dbReference type="Proteomes" id="UP000474159"/>
    </source>
</evidence>
<dbReference type="Proteomes" id="UP000474159">
    <property type="component" value="Unassembled WGS sequence"/>
</dbReference>
<sequence>MRLNPDLRTKQPESRAMTTVATASRYARRLVEVEARTTGQPVKEVAKHVAARLRQPYGSIWGLLFRAPKTVSAELLVALQEAVERQVRLEIQALENELLAVRLGALRRDDRALEEIEAGIAGLKARLAASQEVAR</sequence>
<evidence type="ECO:0000256" key="1">
    <source>
        <dbReference type="SAM" id="Coils"/>
    </source>
</evidence>
<dbReference type="RefSeq" id="WP_151002607.1">
    <property type="nucleotide sequence ID" value="NZ_BPQY01000471.1"/>
</dbReference>
<dbReference type="EMBL" id="VZZK01000028">
    <property type="protein sequence ID" value="KAB1076681.1"/>
    <property type="molecule type" value="Genomic_DNA"/>
</dbReference>
<comment type="caution">
    <text evidence="2">The sequence shown here is derived from an EMBL/GenBank/DDBJ whole genome shotgun (WGS) entry which is preliminary data.</text>
</comment>
<protein>
    <submittedName>
        <fullName evidence="2">Uncharacterized protein</fullName>
    </submittedName>
</protein>
<keyword evidence="1" id="KW-0175">Coiled coil</keyword>
<accession>A0A6L3SSX8</accession>
<proteinExistence type="predicted"/>
<evidence type="ECO:0000313" key="2">
    <source>
        <dbReference type="EMBL" id="KAB1076681.1"/>
    </source>
</evidence>
<gene>
    <name evidence="2" type="ORF">F6X53_22585</name>
</gene>
<organism evidence="2 3">
    <name type="scientific">Methylobacterium soli</name>
    <dbReference type="NCBI Taxonomy" id="553447"/>
    <lineage>
        <taxon>Bacteria</taxon>
        <taxon>Pseudomonadati</taxon>
        <taxon>Pseudomonadota</taxon>
        <taxon>Alphaproteobacteria</taxon>
        <taxon>Hyphomicrobiales</taxon>
        <taxon>Methylobacteriaceae</taxon>
        <taxon>Methylobacterium</taxon>
    </lineage>
</organism>
<dbReference type="AlphaFoldDB" id="A0A6L3SSX8"/>